<protein>
    <submittedName>
        <fullName evidence="2">Uncharacterized protein</fullName>
    </submittedName>
</protein>
<dbReference type="EMBL" id="AOTX01000007">
    <property type="protein sequence ID" value="EMR59356.1"/>
    <property type="molecule type" value="Genomic_DNA"/>
</dbReference>
<reference evidence="2 3" key="1">
    <citation type="submission" date="2013-02" db="EMBL/GenBank/DDBJ databases">
        <title>Comparitive Sequence Analysis of H. pylori Isolates.</title>
        <authorList>
            <person name="Blanchard T.G."/>
            <person name="Czinn S.J."/>
            <person name="McCracken C.M."/>
            <person name="Abolude K.A."/>
            <person name="Shefchek K.S."/>
            <person name="Maroo A.M."/>
            <person name="Santana-Cruz I.S."/>
            <person name="Tallon L.J."/>
            <person name="Ficke F.W.F."/>
        </authorList>
    </citation>
    <scope>NUCLEOTIDE SEQUENCE [LARGE SCALE GENOMIC DNA]</scope>
    <source>
        <strain evidence="2 3">Hp H-1</strain>
    </source>
</reference>
<comment type="caution">
    <text evidence="2">The sequence shown here is derived from an EMBL/GenBank/DDBJ whole genome shotgun (WGS) entry which is preliminary data.</text>
</comment>
<evidence type="ECO:0000313" key="1">
    <source>
        <dbReference type="EMBL" id="EMR56096.1"/>
    </source>
</evidence>
<gene>
    <name evidence="2" type="ORF">HPHPH1_0123</name>
    <name evidence="1" type="ORF">HPHPH1_1542</name>
</gene>
<accession>M7SNG7</accession>
<name>M7SNG7_HELPX</name>
<dbReference type="EMBL" id="AOTX01000051">
    <property type="protein sequence ID" value="EMR56096.1"/>
    <property type="molecule type" value="Genomic_DNA"/>
</dbReference>
<sequence length="41" mass="4872">MAGWISIPYQRMGVIKTLTLFDKSLLIVLEYPFKKNFYQFA</sequence>
<evidence type="ECO:0000313" key="3">
    <source>
        <dbReference type="Proteomes" id="UP000011947"/>
    </source>
</evidence>
<evidence type="ECO:0000313" key="2">
    <source>
        <dbReference type="EMBL" id="EMR59356.1"/>
    </source>
</evidence>
<dbReference type="AlphaFoldDB" id="M7SNG7"/>
<proteinExistence type="predicted"/>
<dbReference type="Proteomes" id="UP000011947">
    <property type="component" value="Unassembled WGS sequence"/>
</dbReference>
<organism evidence="2 3">
    <name type="scientific">Helicobacter pylori Hp H-1</name>
    <dbReference type="NCBI Taxonomy" id="992058"/>
    <lineage>
        <taxon>Bacteria</taxon>
        <taxon>Pseudomonadati</taxon>
        <taxon>Campylobacterota</taxon>
        <taxon>Epsilonproteobacteria</taxon>
        <taxon>Campylobacterales</taxon>
        <taxon>Helicobacteraceae</taxon>
        <taxon>Helicobacter</taxon>
    </lineage>
</organism>